<evidence type="ECO:0000313" key="2">
    <source>
        <dbReference type="Proteomes" id="UP000054047"/>
    </source>
</evidence>
<sequence>MQRKIRESLRKIIDTSKPDVETVLTEEDFRSFTTHGDITKLGIKVKDDPTMGNKMEGDIAIDNLKKFVDDSNKLGRNAIRQAYRLPPNPEWNRHCCGVQRTAQSLRFTVASLVNTN</sequence>
<organism evidence="1 2">
    <name type="scientific">Ancylostoma duodenale</name>
    <dbReference type="NCBI Taxonomy" id="51022"/>
    <lineage>
        <taxon>Eukaryota</taxon>
        <taxon>Metazoa</taxon>
        <taxon>Ecdysozoa</taxon>
        <taxon>Nematoda</taxon>
        <taxon>Chromadorea</taxon>
        <taxon>Rhabditida</taxon>
        <taxon>Rhabditina</taxon>
        <taxon>Rhabditomorpha</taxon>
        <taxon>Strongyloidea</taxon>
        <taxon>Ancylostomatidae</taxon>
        <taxon>Ancylostomatinae</taxon>
        <taxon>Ancylostoma</taxon>
    </lineage>
</organism>
<dbReference type="AlphaFoldDB" id="A0A0C2H1T5"/>
<gene>
    <name evidence="1" type="ORF">ANCDUO_06358</name>
</gene>
<evidence type="ECO:0000313" key="1">
    <source>
        <dbReference type="EMBL" id="KIH63341.1"/>
    </source>
</evidence>
<dbReference type="EMBL" id="KN728729">
    <property type="protein sequence ID" value="KIH63341.1"/>
    <property type="molecule type" value="Genomic_DNA"/>
</dbReference>
<dbReference type="OrthoDB" id="291007at2759"/>
<reference evidence="1 2" key="1">
    <citation type="submission" date="2013-12" db="EMBL/GenBank/DDBJ databases">
        <title>Draft genome of the parsitic nematode Ancylostoma duodenale.</title>
        <authorList>
            <person name="Mitreva M."/>
        </authorList>
    </citation>
    <scope>NUCLEOTIDE SEQUENCE [LARGE SCALE GENOMIC DNA]</scope>
    <source>
        <strain evidence="1 2">Zhejiang</strain>
    </source>
</reference>
<dbReference type="Proteomes" id="UP000054047">
    <property type="component" value="Unassembled WGS sequence"/>
</dbReference>
<protein>
    <submittedName>
        <fullName evidence="1">Uncharacterized protein</fullName>
    </submittedName>
</protein>
<accession>A0A0C2H1T5</accession>
<proteinExistence type="predicted"/>
<name>A0A0C2H1T5_9BILA</name>
<keyword evidence="2" id="KW-1185">Reference proteome</keyword>